<organism evidence="1 2">
    <name type="scientific">Segatella salivae DSM 15606</name>
    <dbReference type="NCBI Taxonomy" id="888832"/>
    <lineage>
        <taxon>Bacteria</taxon>
        <taxon>Pseudomonadati</taxon>
        <taxon>Bacteroidota</taxon>
        <taxon>Bacteroidia</taxon>
        <taxon>Bacteroidales</taxon>
        <taxon>Prevotellaceae</taxon>
        <taxon>Segatella</taxon>
    </lineage>
</organism>
<dbReference type="EMBL" id="AEQO01000205">
    <property type="protein sequence ID" value="EFV03143.1"/>
    <property type="molecule type" value="Genomic_DNA"/>
</dbReference>
<keyword evidence="2" id="KW-1185">Reference proteome</keyword>
<evidence type="ECO:0000313" key="1">
    <source>
        <dbReference type="EMBL" id="EFV03143.1"/>
    </source>
</evidence>
<accession>E6MT89</accession>
<dbReference type="STRING" id="888832.HMPREF9420_2707"/>
<sequence length="41" mass="5228">MIDNQNKKQQSRRSFRIYSLFKCLYFVYPKAFYRKRTEEMI</sequence>
<evidence type="ECO:0000313" key="2">
    <source>
        <dbReference type="Proteomes" id="UP000003874"/>
    </source>
</evidence>
<proteinExistence type="predicted"/>
<protein>
    <submittedName>
        <fullName evidence="1">Uncharacterized protein</fullName>
    </submittedName>
</protein>
<gene>
    <name evidence="1" type="ORF">HMPREF9420_2707</name>
</gene>
<comment type="caution">
    <text evidence="1">The sequence shown here is derived from an EMBL/GenBank/DDBJ whole genome shotgun (WGS) entry which is preliminary data.</text>
</comment>
<reference evidence="1 2" key="1">
    <citation type="submission" date="2010-12" db="EMBL/GenBank/DDBJ databases">
        <authorList>
            <person name="Muzny D."/>
            <person name="Qin X."/>
            <person name="Deng J."/>
            <person name="Jiang H."/>
            <person name="Liu Y."/>
            <person name="Qu J."/>
            <person name="Song X.-Z."/>
            <person name="Zhang L."/>
            <person name="Thornton R."/>
            <person name="Coyle M."/>
            <person name="Francisco L."/>
            <person name="Jackson L."/>
            <person name="Javaid M."/>
            <person name="Korchina V."/>
            <person name="Kovar C."/>
            <person name="Mata R."/>
            <person name="Mathew T."/>
            <person name="Ngo R."/>
            <person name="Nguyen L."/>
            <person name="Nguyen N."/>
            <person name="Okwuonu G."/>
            <person name="Ongeri F."/>
            <person name="Pham C."/>
            <person name="Simmons D."/>
            <person name="Wilczek-Boney K."/>
            <person name="Hale W."/>
            <person name="Jakkamsetti A."/>
            <person name="Pham P."/>
            <person name="Ruth R."/>
            <person name="San Lucas F."/>
            <person name="Warren J."/>
            <person name="Zhang J."/>
            <person name="Zhao Z."/>
            <person name="Zhou C."/>
            <person name="Zhu D."/>
            <person name="Lee S."/>
            <person name="Bess C."/>
            <person name="Blankenburg K."/>
            <person name="Forbes L."/>
            <person name="Fu Q."/>
            <person name="Gubbala S."/>
            <person name="Hirani K."/>
            <person name="Jayaseelan J.C."/>
            <person name="Lara F."/>
            <person name="Munidasa M."/>
            <person name="Palculict T."/>
            <person name="Patil S."/>
            <person name="Pu L.-L."/>
            <person name="Saada N."/>
            <person name="Tang L."/>
            <person name="Weissenberger G."/>
            <person name="Zhu Y."/>
            <person name="Hemphill L."/>
            <person name="Shang Y."/>
            <person name="Youmans B."/>
            <person name="Ayvaz T."/>
            <person name="Ross M."/>
            <person name="Santibanez J."/>
            <person name="Aqrawi P."/>
            <person name="Gross S."/>
            <person name="Joshi V."/>
            <person name="Fowler G."/>
            <person name="Nazareth L."/>
            <person name="Reid J."/>
            <person name="Worley K."/>
            <person name="Petrosino J."/>
            <person name="Highlander S."/>
            <person name="Gibbs R."/>
        </authorList>
    </citation>
    <scope>NUCLEOTIDE SEQUENCE [LARGE SCALE GENOMIC DNA]</scope>
    <source>
        <strain evidence="1 2">DSM 15606</strain>
    </source>
</reference>
<dbReference type="Proteomes" id="UP000003874">
    <property type="component" value="Unassembled WGS sequence"/>
</dbReference>
<name>E6MT89_9BACT</name>
<dbReference type="AlphaFoldDB" id="E6MT89"/>
<dbReference type="HOGENOM" id="CLU_3274710_0_0_10"/>